<evidence type="ECO:0000256" key="6">
    <source>
        <dbReference type="ARBA" id="ARBA00066894"/>
    </source>
</evidence>
<dbReference type="RefSeq" id="XP_020432788.1">
    <property type="nucleotide sequence ID" value="XM_020577114.1"/>
</dbReference>
<proteinExistence type="inferred from homology"/>
<keyword evidence="3" id="KW-0456">Lyase</keyword>
<reference evidence="7 8" key="1">
    <citation type="journal article" date="2011" name="Genome Res.">
        <title>Phylogeny-wide analysis of social amoeba genomes highlights ancient origins for complex intercellular communication.</title>
        <authorList>
            <person name="Heidel A.J."/>
            <person name="Lawal H.M."/>
            <person name="Felder M."/>
            <person name="Schilde C."/>
            <person name="Helps N.R."/>
            <person name="Tunggal B."/>
            <person name="Rivero F."/>
            <person name="John U."/>
            <person name="Schleicher M."/>
            <person name="Eichinger L."/>
            <person name="Platzer M."/>
            <person name="Noegel A.A."/>
            <person name="Schaap P."/>
            <person name="Gloeckner G."/>
        </authorList>
    </citation>
    <scope>NUCLEOTIDE SEQUENCE [LARGE SCALE GENOMIC DNA]</scope>
    <source>
        <strain evidence="8">ATCC 26659 / Pp 5 / PN500</strain>
    </source>
</reference>
<evidence type="ECO:0000256" key="4">
    <source>
        <dbReference type="ARBA" id="ARBA00052469"/>
    </source>
</evidence>
<dbReference type="PANTHER" id="PTHR35201">
    <property type="entry name" value="TERPENE SYNTHASE"/>
    <property type="match status" value="1"/>
</dbReference>
<dbReference type="GO" id="GO:0046246">
    <property type="term" value="P:terpene biosynthetic process"/>
    <property type="evidence" value="ECO:0007669"/>
    <property type="project" value="UniProtKB-ARBA"/>
</dbReference>
<dbReference type="Gene3D" id="1.10.600.10">
    <property type="entry name" value="Farnesyl Diphosphate Synthase"/>
    <property type="match status" value="1"/>
</dbReference>
<evidence type="ECO:0000256" key="1">
    <source>
        <dbReference type="ARBA" id="ARBA00006333"/>
    </source>
</evidence>
<dbReference type="Pfam" id="PF19086">
    <property type="entry name" value="Terpene_syn_C_2"/>
    <property type="match status" value="1"/>
</dbReference>
<organism evidence="7 8">
    <name type="scientific">Heterostelium pallidum (strain ATCC 26659 / Pp 5 / PN500)</name>
    <name type="common">Cellular slime mold</name>
    <name type="synonym">Polysphondylium pallidum</name>
    <dbReference type="NCBI Taxonomy" id="670386"/>
    <lineage>
        <taxon>Eukaryota</taxon>
        <taxon>Amoebozoa</taxon>
        <taxon>Evosea</taxon>
        <taxon>Eumycetozoa</taxon>
        <taxon>Dictyostelia</taxon>
        <taxon>Acytosteliales</taxon>
        <taxon>Acytosteliaceae</taxon>
        <taxon>Heterostelium</taxon>
    </lineage>
</organism>
<evidence type="ECO:0000313" key="7">
    <source>
        <dbReference type="EMBL" id="EFA80668.1"/>
    </source>
</evidence>
<name>D3BCM6_HETP5</name>
<dbReference type="GeneID" id="31361734"/>
<dbReference type="AlphaFoldDB" id="D3BCM6"/>
<dbReference type="EC" id="4.2.3.160" evidence="6"/>
<dbReference type="InterPro" id="IPR034686">
    <property type="entry name" value="Terpene_cyclase-like_2"/>
</dbReference>
<comment type="similarity">
    <text evidence="1">Belongs to the terpene synthase family.</text>
</comment>
<gene>
    <name evidence="7" type="ORF">PPL_06251</name>
</gene>
<accession>D3BCM6</accession>
<dbReference type="GO" id="GO:0010333">
    <property type="term" value="F:terpene synthase activity"/>
    <property type="evidence" value="ECO:0007669"/>
    <property type="project" value="InterPro"/>
</dbReference>
<evidence type="ECO:0000256" key="3">
    <source>
        <dbReference type="ARBA" id="ARBA00023239"/>
    </source>
</evidence>
<dbReference type="SMR" id="D3BCM6"/>
<evidence type="ECO:0000256" key="2">
    <source>
        <dbReference type="ARBA" id="ARBA00022723"/>
    </source>
</evidence>
<comment type="caution">
    <text evidence="7">The sequence shown here is derived from an EMBL/GenBank/DDBJ whole genome shotgun (WGS) entry which is preliminary data.</text>
</comment>
<keyword evidence="2" id="KW-0479">Metal-binding</keyword>
<evidence type="ECO:0000313" key="8">
    <source>
        <dbReference type="Proteomes" id="UP000001396"/>
    </source>
</evidence>
<dbReference type="SUPFAM" id="SSF48576">
    <property type="entry name" value="Terpenoid synthases"/>
    <property type="match status" value="1"/>
</dbReference>
<dbReference type="OMA" id="WSMQTPR"/>
<sequence>MLSLNEIKFPSHWNLVPNEPSYVDYVYREGLDLGVWRPDNQRDRMAHNNVVSLTRFFWPNVDFERLVMGGELMLWFFTFDDGLDAGIYDDQKSVDLVRRMEIVFMDGPEKVAFRLRSRCLEMCGKRRDTFNRFISSCVQWVDSIIPFNKVKDGGSPHIELYSFLRKINIGAYPCVTLTEVMLNHHLEPYIWSDPRWLKMNENIAIVVTLINDLVSYEKEVNDNAGVLNPLYFFQHQNNQNLPDSYRKMVNLIHQYVNDYLHLEEGFLRSMAPFHDALQHQEVHFMLDHLHYLITGSRMWSMQTPRYCSPTSPFIEMRPPSKSYL</sequence>
<protein>
    <recommendedName>
        <fullName evidence="6">(2S,3R,6S,9S)-(-)-protoillud-7-ene synthase</fullName>
        <ecNumber evidence="6">4.2.3.160</ecNumber>
    </recommendedName>
</protein>
<comment type="function">
    <text evidence="5">Terpene synthase that converts its substrate farnesyl diphosphate (FPP) into the sesquiterpene protoillud-7-ene.</text>
</comment>
<dbReference type="InterPro" id="IPR008949">
    <property type="entry name" value="Isoprenoid_synthase_dom_sf"/>
</dbReference>
<comment type="catalytic activity">
    <reaction evidence="4">
        <text>(2E,6E)-farnesyl diphosphate = (2S,3R,6S,9S)-(-)-protoillud-7-ene + diphosphate</text>
        <dbReference type="Rhea" id="RHEA:53628"/>
        <dbReference type="ChEBI" id="CHEBI:33019"/>
        <dbReference type="ChEBI" id="CHEBI:137530"/>
        <dbReference type="ChEBI" id="CHEBI:175763"/>
        <dbReference type="EC" id="4.2.3.160"/>
    </reaction>
    <physiologicalReaction direction="left-to-right" evidence="4">
        <dbReference type="Rhea" id="RHEA:53629"/>
    </physiologicalReaction>
</comment>
<dbReference type="PANTHER" id="PTHR35201:SF3">
    <property type="entry name" value="TERPENE SYNTHASE 2-RELATED"/>
    <property type="match status" value="1"/>
</dbReference>
<keyword evidence="8" id="KW-1185">Reference proteome</keyword>
<dbReference type="FunFam" id="1.10.600.10:FF:000047">
    <property type="entry name" value="Terpene synthase"/>
    <property type="match status" value="1"/>
</dbReference>
<dbReference type="GO" id="GO:0046872">
    <property type="term" value="F:metal ion binding"/>
    <property type="evidence" value="ECO:0007669"/>
    <property type="project" value="UniProtKB-KW"/>
</dbReference>
<dbReference type="EMBL" id="ADBJ01000028">
    <property type="protein sequence ID" value="EFA80668.1"/>
    <property type="molecule type" value="Genomic_DNA"/>
</dbReference>
<evidence type="ECO:0000256" key="5">
    <source>
        <dbReference type="ARBA" id="ARBA00057308"/>
    </source>
</evidence>
<dbReference type="InParanoid" id="D3BCM6"/>
<dbReference type="Proteomes" id="UP000001396">
    <property type="component" value="Unassembled WGS sequence"/>
</dbReference>